<evidence type="ECO:0000313" key="4">
    <source>
        <dbReference type="EMBL" id="SVB88123.1"/>
    </source>
</evidence>
<dbReference type="EMBL" id="UINC01061977">
    <property type="protein sequence ID" value="SVB88123.1"/>
    <property type="molecule type" value="Genomic_DNA"/>
</dbReference>
<dbReference type="PANTHER" id="PTHR11103:SF18">
    <property type="entry name" value="SLR1189 PROTEIN"/>
    <property type="match status" value="1"/>
</dbReference>
<dbReference type="SUPFAM" id="SSF82282">
    <property type="entry name" value="Homocysteine S-methyltransferase"/>
    <property type="match status" value="1"/>
</dbReference>
<protein>
    <recommendedName>
        <fullName evidence="3">Hcy-binding domain-containing protein</fullName>
    </recommendedName>
</protein>
<reference evidence="4" key="1">
    <citation type="submission" date="2018-05" db="EMBL/GenBank/DDBJ databases">
        <authorList>
            <person name="Lanie J.A."/>
            <person name="Ng W.-L."/>
            <person name="Kazmierczak K.M."/>
            <person name="Andrzejewski T.M."/>
            <person name="Davidsen T.M."/>
            <person name="Wayne K.J."/>
            <person name="Tettelin H."/>
            <person name="Glass J.I."/>
            <person name="Rusch D."/>
            <person name="Podicherti R."/>
            <person name="Tsui H.-C.T."/>
            <person name="Winkler M.E."/>
        </authorList>
    </citation>
    <scope>NUCLEOTIDE SEQUENCE</scope>
</reference>
<evidence type="ECO:0000259" key="3">
    <source>
        <dbReference type="PROSITE" id="PS50970"/>
    </source>
</evidence>
<sequence>MNRFLDALGAGPLLADGAMGSYIFELTGRLSEPNHVYESFSLDRPEVIRDVYLGYLRAGSRCLTTNTFAANADCLAVDGLAERLVDLNRAAIDVAREAAEQYRASEGGEEIFVLASVGPTTDPDQDDASTFDAYQEQLAAISGADALLLETFRSLASLRQVLSTVAQIPNRPPIIAQMAVQQDADGWSTSPSELVDAAVAGGAAVVGVNCCTPWDAETFVEQASQLAAVAEGRIRLSAMPNAGGFQHIGNRYMTRVNPEFMGRWARTMTQRGVSLVGGCCEIHPRHVWEMNNYLAGWGTHSAGVTVEGAPVKKPSDGRIKRDNGGFSRKIVDGEFAV</sequence>
<proteinExistence type="predicted"/>
<dbReference type="Pfam" id="PF02574">
    <property type="entry name" value="S-methyl_trans"/>
    <property type="match status" value="1"/>
</dbReference>
<gene>
    <name evidence="4" type="ORF">METZ01_LOCUS240977</name>
</gene>
<organism evidence="4">
    <name type="scientific">marine metagenome</name>
    <dbReference type="NCBI Taxonomy" id="408172"/>
    <lineage>
        <taxon>unclassified sequences</taxon>
        <taxon>metagenomes</taxon>
        <taxon>ecological metagenomes</taxon>
    </lineage>
</organism>
<dbReference type="PANTHER" id="PTHR11103">
    <property type="entry name" value="SLR1189 PROTEIN"/>
    <property type="match status" value="1"/>
</dbReference>
<dbReference type="Gene3D" id="3.20.20.330">
    <property type="entry name" value="Homocysteine-binding-like domain"/>
    <property type="match status" value="1"/>
</dbReference>
<dbReference type="InterPro" id="IPR036589">
    <property type="entry name" value="HCY_dom_sf"/>
</dbReference>
<evidence type="ECO:0000256" key="2">
    <source>
        <dbReference type="ARBA" id="ARBA00022679"/>
    </source>
</evidence>
<feature type="non-terminal residue" evidence="4">
    <location>
        <position position="337"/>
    </location>
</feature>
<accession>A0A382HN93</accession>
<feature type="domain" description="Hcy-binding" evidence="3">
    <location>
        <begin position="1"/>
        <end position="294"/>
    </location>
</feature>
<dbReference type="GO" id="GO:0032259">
    <property type="term" value="P:methylation"/>
    <property type="evidence" value="ECO:0007669"/>
    <property type="project" value="UniProtKB-KW"/>
</dbReference>
<dbReference type="InterPro" id="IPR003726">
    <property type="entry name" value="HCY_dom"/>
</dbReference>
<keyword evidence="1" id="KW-0489">Methyltransferase</keyword>
<dbReference type="GO" id="GO:0008168">
    <property type="term" value="F:methyltransferase activity"/>
    <property type="evidence" value="ECO:0007669"/>
    <property type="project" value="UniProtKB-KW"/>
</dbReference>
<name>A0A382HN93_9ZZZZ</name>
<keyword evidence="2" id="KW-0808">Transferase</keyword>
<dbReference type="AlphaFoldDB" id="A0A382HN93"/>
<dbReference type="PROSITE" id="PS50970">
    <property type="entry name" value="HCY"/>
    <property type="match status" value="1"/>
</dbReference>
<evidence type="ECO:0000256" key="1">
    <source>
        <dbReference type="ARBA" id="ARBA00022603"/>
    </source>
</evidence>